<dbReference type="EMBL" id="FR799584">
    <property type="protein sequence ID" value="CBZ29602.1"/>
    <property type="molecule type" value="Genomic_DNA"/>
</dbReference>
<organism evidence="5 6">
    <name type="scientific">Leishmania mexicana (strain MHOM/GT/2001/U1103)</name>
    <dbReference type="NCBI Taxonomy" id="929439"/>
    <lineage>
        <taxon>Eukaryota</taxon>
        <taxon>Discoba</taxon>
        <taxon>Euglenozoa</taxon>
        <taxon>Kinetoplastea</taxon>
        <taxon>Metakinetoplastina</taxon>
        <taxon>Trypanosomatida</taxon>
        <taxon>Trypanosomatidae</taxon>
        <taxon>Leishmaniinae</taxon>
        <taxon>Leishmania</taxon>
    </lineage>
</organism>
<evidence type="ECO:0000256" key="2">
    <source>
        <dbReference type="ARBA" id="ARBA00038160"/>
    </source>
</evidence>
<dbReference type="GO" id="GO:0005737">
    <property type="term" value="C:cytoplasm"/>
    <property type="evidence" value="ECO:0007669"/>
    <property type="project" value="TreeGrafter"/>
</dbReference>
<proteinExistence type="inferred from homology"/>
<evidence type="ECO:0000259" key="4">
    <source>
        <dbReference type="PROSITE" id="PS51747"/>
    </source>
</evidence>
<dbReference type="OMA" id="PVMYALK"/>
<feature type="compositionally biased region" description="Low complexity" evidence="3">
    <location>
        <begin position="197"/>
        <end position="214"/>
    </location>
</feature>
<feature type="region of interest" description="Disordered" evidence="3">
    <location>
        <begin position="424"/>
        <end position="444"/>
    </location>
</feature>
<evidence type="ECO:0000313" key="6">
    <source>
        <dbReference type="Proteomes" id="UP000007259"/>
    </source>
</evidence>
<sequence length="547" mass="57538">MREIVAGEPPFACTPALVLIISEPKHAQTLLRAANLHLPLDDTEGGHLKRLRPRPCVTLVPTAEPQSSPPATPPSSLELLLALQPLGRCGAAHTASILTSSASSSSDAIGGTGANSGAADSGHAALKHQLLWPLTQAEESLSAEQVLRLLSSDLASTSKVAPFHAFVETASAVAARNSAECGIRQQTIGICDRNDGTEGYTSTSSSSRVGDDTTPSSDTAAVPCGSLAFQIMSVPATAPRSDPAEWASANRVWPLAVPRPHAHAVPSAAWTAEVCANMVKHVFPLCRGLHRVCEARDQRMRASRLSLDRRLTESSKAASSPQISLAEEGAVVGAKEPSGLLDIVAVVIDPSTGRVVATSSGCTSMRVDNPVAAAPYCGIFAETPFGEHTVSRKRQRAGAPQQPCLILEHPVMYALKQLAAVQQQQEHQRQTMQPSGGTAGGSTASGSLALGSSSAVTGEGARHANSSRPYLANGLDLYVTHEPCVMCAMALVHSRIQRVFFLFRNAVHGGLGGRYHVHVMASLNHHFSAYECTEAAELYTTLVVPRL</sequence>
<accession>E9B2Y8</accession>
<keyword evidence="6" id="KW-1185">Reference proteome</keyword>
<name>E9B2Y8_LEIMU</name>
<dbReference type="GO" id="GO:0052717">
    <property type="term" value="F:tRNA-specific adenosine-34 deaminase activity"/>
    <property type="evidence" value="ECO:0007669"/>
    <property type="project" value="UniProtKB-EC"/>
</dbReference>
<dbReference type="KEGG" id="lmi:LMXM_31_2080"/>
<dbReference type="PANTHER" id="PTHR11079:SF156">
    <property type="entry name" value="INACTIVE TRNA-SPECIFIC ADENOSINE DEAMINASE-LIKE PROTEIN 3-RELATED"/>
    <property type="match status" value="1"/>
</dbReference>
<dbReference type="PhylomeDB" id="E9B2Y8"/>
<dbReference type="SUPFAM" id="SSF53927">
    <property type="entry name" value="Cytidine deaminase-like"/>
    <property type="match status" value="1"/>
</dbReference>
<dbReference type="OrthoDB" id="3180714at2759"/>
<evidence type="ECO:0000256" key="3">
    <source>
        <dbReference type="SAM" id="MobiDB-lite"/>
    </source>
</evidence>
<dbReference type="VEuPathDB" id="TriTrypDB:LmxM.31.2080"/>
<dbReference type="GO" id="GO:0002100">
    <property type="term" value="P:tRNA wobble adenosine to inosine editing"/>
    <property type="evidence" value="ECO:0007669"/>
    <property type="project" value="InterPro"/>
</dbReference>
<gene>
    <name evidence="5" type="ORF">LMXM_31_2080</name>
</gene>
<dbReference type="Proteomes" id="UP000007259">
    <property type="component" value="Chromosome 31"/>
</dbReference>
<keyword evidence="1" id="KW-0819">tRNA processing</keyword>
<comment type="similarity">
    <text evidence="2">Belongs to the cytidine and deoxycytidylate deaminase family. ADAT3 subfamily.</text>
</comment>
<dbReference type="InterPro" id="IPR016193">
    <property type="entry name" value="Cytidine_deaminase-like"/>
</dbReference>
<dbReference type="PROSITE" id="PS51747">
    <property type="entry name" value="CYT_DCMP_DEAMINASES_2"/>
    <property type="match status" value="1"/>
</dbReference>
<dbReference type="Gene3D" id="3.40.140.10">
    <property type="entry name" value="Cytidine Deaminase, domain 2"/>
    <property type="match status" value="1"/>
</dbReference>
<evidence type="ECO:0000313" key="5">
    <source>
        <dbReference type="EMBL" id="CBZ29602.1"/>
    </source>
</evidence>
<dbReference type="GO" id="GO:0005634">
    <property type="term" value="C:nucleus"/>
    <property type="evidence" value="ECO:0007669"/>
    <property type="project" value="TreeGrafter"/>
</dbReference>
<dbReference type="InterPro" id="IPR002125">
    <property type="entry name" value="CMP_dCMP_dom"/>
</dbReference>
<dbReference type="GeneID" id="13453647"/>
<dbReference type="AlphaFoldDB" id="E9B2Y8"/>
<feature type="region of interest" description="Disordered" evidence="3">
    <location>
        <begin position="194"/>
        <end position="217"/>
    </location>
</feature>
<evidence type="ECO:0000256" key="1">
    <source>
        <dbReference type="ARBA" id="ARBA00022694"/>
    </source>
</evidence>
<dbReference type="GO" id="GO:0046872">
    <property type="term" value="F:metal ion binding"/>
    <property type="evidence" value="ECO:0007669"/>
    <property type="project" value="UniProtKB-KW"/>
</dbReference>
<feature type="domain" description="CMP/dCMP-type deaminase" evidence="4">
    <location>
        <begin position="410"/>
        <end position="530"/>
    </location>
</feature>
<dbReference type="Pfam" id="PF00383">
    <property type="entry name" value="dCMP_cyt_deam_1"/>
    <property type="match status" value="1"/>
</dbReference>
<protein>
    <recommendedName>
        <fullName evidence="4">CMP/dCMP-type deaminase domain-containing protein</fullName>
    </recommendedName>
</protein>
<dbReference type="RefSeq" id="XP_003878056.1">
    <property type="nucleotide sequence ID" value="XM_003878007.1"/>
</dbReference>
<dbReference type="PANTHER" id="PTHR11079">
    <property type="entry name" value="CYTOSINE DEAMINASE FAMILY MEMBER"/>
    <property type="match status" value="1"/>
</dbReference>
<reference evidence="5 6" key="1">
    <citation type="journal article" date="2011" name="Genome Res.">
        <title>Chromosome and gene copy number variation allow major structural change between species and strains of Leishmania.</title>
        <authorList>
            <person name="Rogers M.B."/>
            <person name="Hilley J.D."/>
            <person name="Dickens N.J."/>
            <person name="Wilkes J."/>
            <person name="Bates P.A."/>
            <person name="Depledge D.P."/>
            <person name="Harris D."/>
            <person name="Her Y."/>
            <person name="Herzyk P."/>
            <person name="Imamura H."/>
            <person name="Otto T.D."/>
            <person name="Sanders M."/>
            <person name="Seeger K."/>
            <person name="Dujardin J.C."/>
            <person name="Berriman M."/>
            <person name="Smith D.F."/>
            <person name="Hertz-Fowler C."/>
            <person name="Mottram J.C."/>
        </authorList>
    </citation>
    <scope>NUCLEOTIDE SEQUENCE [LARGE SCALE GENOMIC DNA]</scope>
    <source>
        <strain evidence="5 6">MHOM/GT/2001/U1103</strain>
    </source>
</reference>